<dbReference type="PANTHER" id="PTHR16487:SF0">
    <property type="entry name" value="PROTEIN PHOSPHATASE 4 REGULATORY SUBUNIT 2-RELATED"/>
    <property type="match status" value="1"/>
</dbReference>
<keyword evidence="4" id="KW-1185">Reference proteome</keyword>
<dbReference type="GO" id="GO:0019888">
    <property type="term" value="F:protein phosphatase regulator activity"/>
    <property type="evidence" value="ECO:0007669"/>
    <property type="project" value="InterPro"/>
</dbReference>
<sequence>MELDKEEILNELMNFEKNYGRDCENGLPDYLERLLINIAKSGDTIYPWNKIKPVILKKIELVVNEFNTKYPYENNPVLPNVKPFNFQEMKDEIIEKFEYFNGAPFTIQRICELLTAPYKYYKRSDKFMRGLEKNIRVISTIEARRVDSENEPEPFQREFSRSPHNNSSSPSSSASSSNILLSSSPLPSSSSSSSTSPLPSSSSAPSASSSSQISSIASSSSAFMNGLNEKEESSSRALLCSNQMSQSCSHLQDSDPLPNAPAPLQQLDSFTTVFASPPSTPLAVVSDIHPYDAGSPSSSSSSSSESSPQPSSSSSPPPSLAPETHELNQDVELEDAKSQENSTINKMGNLNGSVKPDDEQVNMMEQEEPMNQVEDDKSYDNLDEKLDVKQVEKFEENQNKNRYEDQNLKQNEKITTNQEEKHDEKQNEKQDEKQDEIQDEKQEEQHEEQQEKQDEKQSEKVEDKLDDEQDDKRSDKQSDKHDEMQDETPEEMQEEMQEEIQDKSKI</sequence>
<dbReference type="GO" id="GO:0005634">
    <property type="term" value="C:nucleus"/>
    <property type="evidence" value="ECO:0007669"/>
    <property type="project" value="TreeGrafter"/>
</dbReference>
<feature type="compositionally biased region" description="Low complexity" evidence="2">
    <location>
        <begin position="162"/>
        <end position="211"/>
    </location>
</feature>
<gene>
    <name evidence="3" type="primary">107360366</name>
</gene>
<feature type="region of interest" description="Disordered" evidence="2">
    <location>
        <begin position="146"/>
        <end position="211"/>
    </location>
</feature>
<evidence type="ECO:0000256" key="1">
    <source>
        <dbReference type="ARBA" id="ARBA00009207"/>
    </source>
</evidence>
<feature type="compositionally biased region" description="Polar residues" evidence="2">
    <location>
        <begin position="339"/>
        <end position="352"/>
    </location>
</feature>
<dbReference type="PANTHER" id="PTHR16487">
    <property type="entry name" value="PPP4R2-RELATED PROTEIN"/>
    <property type="match status" value="1"/>
</dbReference>
<name>T1K4H4_TETUR</name>
<reference evidence="4" key="1">
    <citation type="submission" date="2011-08" db="EMBL/GenBank/DDBJ databases">
        <authorList>
            <person name="Rombauts S."/>
        </authorList>
    </citation>
    <scope>NUCLEOTIDE SEQUENCE</scope>
    <source>
        <strain evidence="4">London</strain>
    </source>
</reference>
<feature type="compositionally biased region" description="Basic and acidic residues" evidence="2">
    <location>
        <begin position="470"/>
        <end position="483"/>
    </location>
</feature>
<dbReference type="GO" id="GO:0030289">
    <property type="term" value="C:protein phosphatase 4 complex"/>
    <property type="evidence" value="ECO:0007669"/>
    <property type="project" value="InterPro"/>
</dbReference>
<feature type="compositionally biased region" description="Basic and acidic residues" evidence="2">
    <location>
        <begin position="374"/>
        <end position="463"/>
    </location>
</feature>
<dbReference type="EnsemblMetazoa" id="tetur05g02620.1">
    <property type="protein sequence ID" value="tetur05g02620.1"/>
    <property type="gene ID" value="tetur05g02620"/>
</dbReference>
<feature type="compositionally biased region" description="Acidic residues" evidence="2">
    <location>
        <begin position="484"/>
        <end position="499"/>
    </location>
</feature>
<accession>T1K4H4</accession>
<dbReference type="eggNOG" id="KOG3175">
    <property type="taxonomic scope" value="Eukaryota"/>
</dbReference>
<dbReference type="Pfam" id="PF09184">
    <property type="entry name" value="PPP4R2"/>
    <property type="match status" value="1"/>
</dbReference>
<evidence type="ECO:0000256" key="2">
    <source>
        <dbReference type="SAM" id="MobiDB-lite"/>
    </source>
</evidence>
<organism evidence="3 4">
    <name type="scientific">Tetranychus urticae</name>
    <name type="common">Two-spotted spider mite</name>
    <dbReference type="NCBI Taxonomy" id="32264"/>
    <lineage>
        <taxon>Eukaryota</taxon>
        <taxon>Metazoa</taxon>
        <taxon>Ecdysozoa</taxon>
        <taxon>Arthropoda</taxon>
        <taxon>Chelicerata</taxon>
        <taxon>Arachnida</taxon>
        <taxon>Acari</taxon>
        <taxon>Acariformes</taxon>
        <taxon>Trombidiformes</taxon>
        <taxon>Prostigmata</taxon>
        <taxon>Eleutherengona</taxon>
        <taxon>Raphignathae</taxon>
        <taxon>Tetranychoidea</taxon>
        <taxon>Tetranychidae</taxon>
        <taxon>Tetranychus</taxon>
    </lineage>
</organism>
<dbReference type="AlphaFoldDB" id="T1K4H4"/>
<evidence type="ECO:0000313" key="3">
    <source>
        <dbReference type="EnsemblMetazoa" id="tetur05g02620.1"/>
    </source>
</evidence>
<dbReference type="InterPro" id="IPR015267">
    <property type="entry name" value="PPP4R2"/>
</dbReference>
<feature type="compositionally biased region" description="Basic and acidic residues" evidence="2">
    <location>
        <begin position="323"/>
        <end position="338"/>
    </location>
</feature>
<feature type="compositionally biased region" description="Low complexity" evidence="2">
    <location>
        <begin position="295"/>
        <end position="314"/>
    </location>
</feature>
<dbReference type="Proteomes" id="UP000015104">
    <property type="component" value="Unassembled WGS sequence"/>
</dbReference>
<dbReference type="KEGG" id="tut:107360366"/>
<feature type="region of interest" description="Disordered" evidence="2">
    <location>
        <begin position="243"/>
        <end position="506"/>
    </location>
</feature>
<dbReference type="OrthoDB" id="341898at2759"/>
<dbReference type="EMBL" id="CAEY01001578">
    <property type="status" value="NOT_ANNOTATED_CDS"/>
    <property type="molecule type" value="Genomic_DNA"/>
</dbReference>
<feature type="compositionally biased region" description="Basic and acidic residues" evidence="2">
    <location>
        <begin position="146"/>
        <end position="161"/>
    </location>
</feature>
<evidence type="ECO:0008006" key="5">
    <source>
        <dbReference type="Google" id="ProtNLM"/>
    </source>
</evidence>
<reference evidence="3" key="2">
    <citation type="submission" date="2015-06" db="UniProtKB">
        <authorList>
            <consortium name="EnsemblMetazoa"/>
        </authorList>
    </citation>
    <scope>IDENTIFICATION</scope>
</reference>
<dbReference type="OMA" id="EDQKECA"/>
<proteinExistence type="inferred from homology"/>
<dbReference type="STRING" id="32264.T1K4H4"/>
<dbReference type="GO" id="GO:0005737">
    <property type="term" value="C:cytoplasm"/>
    <property type="evidence" value="ECO:0007669"/>
    <property type="project" value="TreeGrafter"/>
</dbReference>
<evidence type="ECO:0000313" key="4">
    <source>
        <dbReference type="Proteomes" id="UP000015104"/>
    </source>
</evidence>
<comment type="similarity">
    <text evidence="1">Belongs to the PPP4R2 family.</text>
</comment>
<dbReference type="HOGENOM" id="CLU_538986_0_0_1"/>
<protein>
    <recommendedName>
        <fullName evidence="5">Serine/threonine-protein phosphatase 4 regulatory subunit 2</fullName>
    </recommendedName>
</protein>